<accession>A0A8J7JDM5</accession>
<organism evidence="1 2">
    <name type="scientific">Geomesophilobacter sediminis</name>
    <dbReference type="NCBI Taxonomy" id="2798584"/>
    <lineage>
        <taxon>Bacteria</taxon>
        <taxon>Pseudomonadati</taxon>
        <taxon>Thermodesulfobacteriota</taxon>
        <taxon>Desulfuromonadia</taxon>
        <taxon>Geobacterales</taxon>
        <taxon>Geobacteraceae</taxon>
        <taxon>Geomesophilobacter</taxon>
    </lineage>
</organism>
<reference evidence="1" key="1">
    <citation type="submission" date="2020-12" db="EMBL/GenBank/DDBJ databases">
        <title>Geomonas sp. Red875, isolated from river sediment.</title>
        <authorList>
            <person name="Xu Z."/>
            <person name="Zhang Z."/>
            <person name="Masuda Y."/>
            <person name="Itoh H."/>
            <person name="Senoo K."/>
        </authorList>
    </citation>
    <scope>NUCLEOTIDE SEQUENCE</scope>
    <source>
        <strain evidence="1">Red875</strain>
    </source>
</reference>
<dbReference type="Proteomes" id="UP000636888">
    <property type="component" value="Unassembled WGS sequence"/>
</dbReference>
<gene>
    <name evidence="1" type="ORF">JFN93_11860</name>
</gene>
<proteinExistence type="predicted"/>
<dbReference type="RefSeq" id="WP_199384302.1">
    <property type="nucleotide sequence ID" value="NZ_JAEMHM010000009.1"/>
</dbReference>
<dbReference type="EMBL" id="JAEMHM010000009">
    <property type="protein sequence ID" value="MBJ6725406.1"/>
    <property type="molecule type" value="Genomic_DNA"/>
</dbReference>
<comment type="caution">
    <text evidence="1">The sequence shown here is derived from an EMBL/GenBank/DDBJ whole genome shotgun (WGS) entry which is preliminary data.</text>
</comment>
<name>A0A8J7JDM5_9BACT</name>
<sequence length="742" mass="81569">MNGGSEEISELIAKFIGAIGSVSTFQRKTDINPVFRPLTPGMFQHSVRMDKDGPLFTPATFSGPRKNASFVIASGICLDFDKGHPTPDDIFAAFPGQLVWLYSTFNHLPESPRYRAVLPLSRAVEAAEHVPLAKVILEVLPAGLTACLDPCCLERGRIHYLPSCPPGSREYALSKIQDGILLDVDSLFLIGRELPPTVEEIKRGTRADSKGTRPGDDFIRRHQIEEVLETLGWKHVRGDYWLRPDCDTDSDHSGKVFQRGVYVYSSSAPVPIGYHDGFSLFTHSRFNGDFAAAARYLAAEGYGENSFVQIAATESEILTEPDCPGEAKPGWPVLSSAALPGILGEFVEVACRNSEADPAAVAATFLVRFGIEAGASSFVAVGETRHYARLSAVIVGESSKARKGTSAGPIKTVFSGLPNGCATSPGPLSSGEGIIYAVRDEERTWVIDRKSGFGQYQVSDPGIEDKRLFILDEEFANALNATRREGNTLSGIIRGLYDDGSAAPLTKHNRTKTTGAHVGIVSHVTVAELKAKLAETEQLNGFGNRFLWVCARRQRLVPFPEPIPDQERRMICTLIQERLEHAFRGGEYQLSPEARELWAAEYPKLSMAHKGLAGCMVNRGEAQVMRLALIYALLSLHIKIERDDIEAALAFWSYCEDSALHLFGGELGDIRKRKILTALNAQPRMTRNEIREQVFQKHLSAEGLTTVLEEMEEESLVETLVEKTDGAPRQIVMLKESARKAR</sequence>
<dbReference type="SUPFAM" id="SSF46785">
    <property type="entry name" value="Winged helix' DNA-binding domain"/>
    <property type="match status" value="1"/>
</dbReference>
<evidence type="ECO:0000313" key="2">
    <source>
        <dbReference type="Proteomes" id="UP000636888"/>
    </source>
</evidence>
<dbReference type="InterPro" id="IPR036390">
    <property type="entry name" value="WH_DNA-bd_sf"/>
</dbReference>
<protein>
    <submittedName>
        <fullName evidence="1">DUF3987 domain-containing protein</fullName>
    </submittedName>
</protein>
<dbReference type="AlphaFoldDB" id="A0A8J7JDM5"/>
<keyword evidence="2" id="KW-1185">Reference proteome</keyword>
<evidence type="ECO:0000313" key="1">
    <source>
        <dbReference type="EMBL" id="MBJ6725406.1"/>
    </source>
</evidence>